<keyword evidence="2" id="KW-1185">Reference proteome</keyword>
<reference evidence="1 2" key="1">
    <citation type="submission" date="2018-06" db="EMBL/GenBank/DDBJ databases">
        <authorList>
            <consortium name="Pathogen Informatics"/>
            <person name="Doyle S."/>
        </authorList>
    </citation>
    <scope>NUCLEOTIDE SEQUENCE [LARGE SCALE GENOMIC DNA]</scope>
    <source>
        <strain evidence="1 2">NCTC12475</strain>
    </source>
</reference>
<dbReference type="RefSeq" id="WP_089182585.1">
    <property type="nucleotide sequence ID" value="NZ_CP043427.1"/>
</dbReference>
<organism evidence="1 2">
    <name type="scientific">Campylobacter sputorum subsp. sputorum</name>
    <dbReference type="NCBI Taxonomy" id="32024"/>
    <lineage>
        <taxon>Bacteria</taxon>
        <taxon>Pseudomonadati</taxon>
        <taxon>Campylobacterota</taxon>
        <taxon>Epsilonproteobacteria</taxon>
        <taxon>Campylobacterales</taxon>
        <taxon>Campylobacteraceae</taxon>
        <taxon>Campylobacter</taxon>
    </lineage>
</organism>
<gene>
    <name evidence="1" type="ORF">NCTC12475_00315</name>
</gene>
<dbReference type="Proteomes" id="UP000254920">
    <property type="component" value="Unassembled WGS sequence"/>
</dbReference>
<accession>A0A381DI36</accession>
<evidence type="ECO:0000313" key="1">
    <source>
        <dbReference type="EMBL" id="SUX10034.1"/>
    </source>
</evidence>
<proteinExistence type="predicted"/>
<sequence>MVVVKYTNKGGVKVFKNVPDKDVFKFFKDTAGVKEMPKIEKVFDKKTGKFVGNRYTIHNKQGKFNLRDFSKSNLQDGSKPKWTMDFKPNKSSPEMKDFMRKYEFKFE</sequence>
<dbReference type="EMBL" id="UFVD01000001">
    <property type="protein sequence ID" value="SUX10034.1"/>
    <property type="molecule type" value="Genomic_DNA"/>
</dbReference>
<dbReference type="AlphaFoldDB" id="A0A381DI36"/>
<name>A0A381DI36_9BACT</name>
<evidence type="ECO:0000313" key="2">
    <source>
        <dbReference type="Proteomes" id="UP000254920"/>
    </source>
</evidence>
<protein>
    <submittedName>
        <fullName evidence="1">Uncharacterized protein</fullName>
    </submittedName>
</protein>
<dbReference type="OrthoDB" id="6882522at2"/>
<dbReference type="GeneID" id="93090764"/>